<keyword evidence="3" id="KW-0804">Transcription</keyword>
<dbReference type="InterPro" id="IPR001647">
    <property type="entry name" value="HTH_TetR"/>
</dbReference>
<reference evidence="6 7" key="1">
    <citation type="submission" date="2016-10" db="EMBL/GenBank/DDBJ databases">
        <authorList>
            <person name="de Groot N.N."/>
        </authorList>
    </citation>
    <scope>NUCLEOTIDE SEQUENCE [LARGE SCALE GENOMIC DNA]</scope>
    <source>
        <strain evidence="6 7">MP1X4</strain>
    </source>
</reference>
<dbReference type="Proteomes" id="UP000199679">
    <property type="component" value="Chromosome I"/>
</dbReference>
<evidence type="ECO:0000259" key="5">
    <source>
        <dbReference type="PROSITE" id="PS50977"/>
    </source>
</evidence>
<dbReference type="EMBL" id="LT629740">
    <property type="protein sequence ID" value="SDT57238.1"/>
    <property type="molecule type" value="Genomic_DNA"/>
</dbReference>
<organism evidence="6 7">
    <name type="scientific">Mucilaginibacter mallensis</name>
    <dbReference type="NCBI Taxonomy" id="652787"/>
    <lineage>
        <taxon>Bacteria</taxon>
        <taxon>Pseudomonadati</taxon>
        <taxon>Bacteroidota</taxon>
        <taxon>Sphingobacteriia</taxon>
        <taxon>Sphingobacteriales</taxon>
        <taxon>Sphingobacteriaceae</taxon>
        <taxon>Mucilaginibacter</taxon>
    </lineage>
</organism>
<dbReference type="PROSITE" id="PS50977">
    <property type="entry name" value="HTH_TETR_2"/>
    <property type="match status" value="1"/>
</dbReference>
<dbReference type="GO" id="GO:0003677">
    <property type="term" value="F:DNA binding"/>
    <property type="evidence" value="ECO:0007669"/>
    <property type="project" value="UniProtKB-UniRule"/>
</dbReference>
<evidence type="ECO:0000256" key="3">
    <source>
        <dbReference type="ARBA" id="ARBA00023163"/>
    </source>
</evidence>
<dbReference type="STRING" id="652787.SAMN05216490_4106"/>
<dbReference type="SUPFAM" id="SSF46689">
    <property type="entry name" value="Homeodomain-like"/>
    <property type="match status" value="1"/>
</dbReference>
<dbReference type="AlphaFoldDB" id="A0A1H2BGB6"/>
<accession>A0A1H2BGB6</accession>
<feature type="DNA-binding region" description="H-T-H motif" evidence="4">
    <location>
        <begin position="28"/>
        <end position="47"/>
    </location>
</feature>
<evidence type="ECO:0000256" key="2">
    <source>
        <dbReference type="ARBA" id="ARBA00023125"/>
    </source>
</evidence>
<keyword evidence="7" id="KW-1185">Reference proteome</keyword>
<dbReference type="Gene3D" id="1.10.357.10">
    <property type="entry name" value="Tetracycline Repressor, domain 2"/>
    <property type="match status" value="1"/>
</dbReference>
<dbReference type="PANTHER" id="PTHR47506:SF6">
    <property type="entry name" value="HTH-TYPE TRANSCRIPTIONAL REPRESSOR NEMR"/>
    <property type="match status" value="1"/>
</dbReference>
<dbReference type="OrthoDB" id="9787680at2"/>
<dbReference type="Pfam" id="PF00440">
    <property type="entry name" value="TetR_N"/>
    <property type="match status" value="1"/>
</dbReference>
<sequence length="186" mass="21509">MQNKIKLRDRIIGVASDLFHRQGYNQTGVNQIIAEADIAYASLYNNFSSKNDLLIAYLEKQSVDFFDRFDSFSKGISKPKEKLFKLIDYRVELQKPDFLGCPFTKIIAEIGTADSKVHRIVEQHKDKQRKHLYELLMQIECTDLLDKRVLSDSLFLMIEGATVNSTVSRNFAPIENVRNFLMKIII</sequence>
<feature type="domain" description="HTH tetR-type" evidence="5">
    <location>
        <begin position="5"/>
        <end position="65"/>
    </location>
</feature>
<gene>
    <name evidence="6" type="ORF">SAMN05216490_4106</name>
</gene>
<keyword evidence="1" id="KW-0805">Transcription regulation</keyword>
<proteinExistence type="predicted"/>
<name>A0A1H2BGB6_MUCMA</name>
<evidence type="ECO:0000313" key="7">
    <source>
        <dbReference type="Proteomes" id="UP000199679"/>
    </source>
</evidence>
<keyword evidence="2 4" id="KW-0238">DNA-binding</keyword>
<dbReference type="InterPro" id="IPR009057">
    <property type="entry name" value="Homeodomain-like_sf"/>
</dbReference>
<dbReference type="RefSeq" id="WP_091377416.1">
    <property type="nucleotide sequence ID" value="NZ_LT629740.1"/>
</dbReference>
<evidence type="ECO:0000256" key="1">
    <source>
        <dbReference type="ARBA" id="ARBA00023015"/>
    </source>
</evidence>
<dbReference type="PRINTS" id="PR00455">
    <property type="entry name" value="HTHTETR"/>
</dbReference>
<protein>
    <submittedName>
        <fullName evidence="6">Transcriptional regulator, TetR family</fullName>
    </submittedName>
</protein>
<evidence type="ECO:0000256" key="4">
    <source>
        <dbReference type="PROSITE-ProRule" id="PRU00335"/>
    </source>
</evidence>
<dbReference type="InterPro" id="IPR036271">
    <property type="entry name" value="Tet_transcr_reg_TetR-rel_C_sf"/>
</dbReference>
<evidence type="ECO:0000313" key="6">
    <source>
        <dbReference type="EMBL" id="SDT57238.1"/>
    </source>
</evidence>
<dbReference type="PANTHER" id="PTHR47506">
    <property type="entry name" value="TRANSCRIPTIONAL REGULATORY PROTEIN"/>
    <property type="match status" value="1"/>
</dbReference>
<dbReference type="SUPFAM" id="SSF48498">
    <property type="entry name" value="Tetracyclin repressor-like, C-terminal domain"/>
    <property type="match status" value="1"/>
</dbReference>